<organism evidence="5 6">
    <name type="scientific">Belnapia rosea</name>
    <dbReference type="NCBI Taxonomy" id="938405"/>
    <lineage>
        <taxon>Bacteria</taxon>
        <taxon>Pseudomonadati</taxon>
        <taxon>Pseudomonadota</taxon>
        <taxon>Alphaproteobacteria</taxon>
        <taxon>Acetobacterales</taxon>
        <taxon>Roseomonadaceae</taxon>
        <taxon>Belnapia</taxon>
    </lineage>
</organism>
<dbReference type="SMART" id="SM00382">
    <property type="entry name" value="AAA"/>
    <property type="match status" value="1"/>
</dbReference>
<dbReference type="InterPro" id="IPR003593">
    <property type="entry name" value="AAA+_ATPase"/>
</dbReference>
<accession>A0A1G6NRT6</accession>
<dbReference type="RefSeq" id="WP_090661797.1">
    <property type="nucleotide sequence ID" value="NZ_FMZX01000002.1"/>
</dbReference>
<reference evidence="5 6" key="1">
    <citation type="submission" date="2016-10" db="EMBL/GenBank/DDBJ databases">
        <authorList>
            <person name="de Groot N.N."/>
        </authorList>
    </citation>
    <scope>NUCLEOTIDE SEQUENCE [LARGE SCALE GENOMIC DNA]</scope>
    <source>
        <strain evidence="5 6">CPCC 100156</strain>
    </source>
</reference>
<evidence type="ECO:0000313" key="6">
    <source>
        <dbReference type="Proteomes" id="UP000198925"/>
    </source>
</evidence>
<evidence type="ECO:0000259" key="4">
    <source>
        <dbReference type="PROSITE" id="PS50893"/>
    </source>
</evidence>
<dbReference type="EMBL" id="FMZX01000002">
    <property type="protein sequence ID" value="SDC69977.1"/>
    <property type="molecule type" value="Genomic_DNA"/>
</dbReference>
<dbReference type="SUPFAM" id="SSF52540">
    <property type="entry name" value="P-loop containing nucleoside triphosphate hydrolases"/>
    <property type="match status" value="1"/>
</dbReference>
<dbReference type="Gene3D" id="3.40.50.300">
    <property type="entry name" value="P-loop containing nucleotide triphosphate hydrolases"/>
    <property type="match status" value="1"/>
</dbReference>
<dbReference type="PROSITE" id="PS50893">
    <property type="entry name" value="ABC_TRANSPORTER_2"/>
    <property type="match status" value="1"/>
</dbReference>
<dbReference type="GO" id="GO:0015697">
    <property type="term" value="P:quaternary ammonium group transport"/>
    <property type="evidence" value="ECO:0007669"/>
    <property type="project" value="UniProtKB-ARBA"/>
</dbReference>
<evidence type="ECO:0000313" key="5">
    <source>
        <dbReference type="EMBL" id="SDC69977.1"/>
    </source>
</evidence>
<dbReference type="GO" id="GO:0005524">
    <property type="term" value="F:ATP binding"/>
    <property type="evidence" value="ECO:0007669"/>
    <property type="project" value="UniProtKB-KW"/>
</dbReference>
<dbReference type="PROSITE" id="PS00211">
    <property type="entry name" value="ABC_TRANSPORTER_1"/>
    <property type="match status" value="1"/>
</dbReference>
<evidence type="ECO:0000256" key="1">
    <source>
        <dbReference type="ARBA" id="ARBA00022448"/>
    </source>
</evidence>
<feature type="domain" description="ABC transporter" evidence="4">
    <location>
        <begin position="3"/>
        <end position="237"/>
    </location>
</feature>
<name>A0A1G6NRT6_9PROT</name>
<dbReference type="AlphaFoldDB" id="A0A1G6NRT6"/>
<keyword evidence="6" id="KW-1185">Reference proteome</keyword>
<dbReference type="InterPro" id="IPR003439">
    <property type="entry name" value="ABC_transporter-like_ATP-bd"/>
</dbReference>
<protein>
    <submittedName>
        <fullName evidence="5">Sulfate transport system ATP-binding protein</fullName>
    </submittedName>
</protein>
<dbReference type="STRING" id="938405.SAMN02927895_02897"/>
<dbReference type="InterPro" id="IPR027417">
    <property type="entry name" value="P-loop_NTPase"/>
</dbReference>
<dbReference type="PANTHER" id="PTHR42781">
    <property type="entry name" value="SPERMIDINE/PUTRESCINE IMPORT ATP-BINDING PROTEIN POTA"/>
    <property type="match status" value="1"/>
</dbReference>
<dbReference type="Pfam" id="PF00005">
    <property type="entry name" value="ABC_tran"/>
    <property type="match status" value="1"/>
</dbReference>
<gene>
    <name evidence="5" type="ORF">SAMN04487779_1002107</name>
</gene>
<sequence length="339" mass="36430">MTIEVRGLMRRYGGVAALDGVALAVGQGEFVALLGPSGSGKTTLLRSLAGLEFPDAGEVLIDGRDMAQVPARERGIGFVFQNYALFRHMTVFENIAFGLRIRPRRQRPGRAEIARRVEELLALVRLPGLEARYPEQLSGGQRQRVALARALAIEPRVLLLDEPFGALDAKVRKELRLWLRGLHDRLGLTSLFVTHDQDEALELADRVAVMRDGRVVQFDTPEVLLARPADAGVAGFLGDAAPVACEVRGGQAHFAALPPVAAEGVRDGRAVAFLRPVDLLAEPGAGAARVAAARQDGRGVRLTVELGGMLLEALPAQGWVPQRGEACCVRVLGARVFPA</sequence>
<dbReference type="PANTHER" id="PTHR42781:SF4">
    <property type="entry name" value="SPERMIDINE_PUTRESCINE IMPORT ATP-BINDING PROTEIN POTA"/>
    <property type="match status" value="1"/>
</dbReference>
<dbReference type="Proteomes" id="UP000198925">
    <property type="component" value="Unassembled WGS sequence"/>
</dbReference>
<dbReference type="FunFam" id="3.40.50.300:FF:000425">
    <property type="entry name" value="Probable ABC transporter, ATP-binding subunit"/>
    <property type="match status" value="1"/>
</dbReference>
<keyword evidence="2" id="KW-0547">Nucleotide-binding</keyword>
<keyword evidence="3 5" id="KW-0067">ATP-binding</keyword>
<evidence type="ECO:0000256" key="3">
    <source>
        <dbReference type="ARBA" id="ARBA00022840"/>
    </source>
</evidence>
<dbReference type="GO" id="GO:0016887">
    <property type="term" value="F:ATP hydrolysis activity"/>
    <property type="evidence" value="ECO:0007669"/>
    <property type="project" value="InterPro"/>
</dbReference>
<dbReference type="InterPro" id="IPR050093">
    <property type="entry name" value="ABC_SmlMolc_Importer"/>
</dbReference>
<proteinExistence type="predicted"/>
<dbReference type="InterPro" id="IPR017871">
    <property type="entry name" value="ABC_transporter-like_CS"/>
</dbReference>
<keyword evidence="1" id="KW-0813">Transport</keyword>
<evidence type="ECO:0000256" key="2">
    <source>
        <dbReference type="ARBA" id="ARBA00022741"/>
    </source>
</evidence>